<dbReference type="EMBL" id="JAKUDN010000002">
    <property type="protein sequence ID" value="MCP8352027.1"/>
    <property type="molecule type" value="Genomic_DNA"/>
</dbReference>
<reference evidence="2 3" key="1">
    <citation type="journal article" date="2022" name="Nat. Microbiol.">
        <title>The microbiome of a bacterivorous marine choanoflagellate contains a resource-demanding obligate bacterial associate.</title>
        <authorList>
            <person name="Needham D.M."/>
            <person name="Poirier C."/>
            <person name="Bachy C."/>
            <person name="George E.E."/>
            <person name="Wilken S."/>
            <person name="Yung C.C.M."/>
            <person name="Limardo A.J."/>
            <person name="Morando M."/>
            <person name="Sudek L."/>
            <person name="Malmstrom R.R."/>
            <person name="Keeling P.J."/>
            <person name="Santoro A.E."/>
            <person name="Worden A.Z."/>
        </authorList>
    </citation>
    <scope>NUCLEOTIDE SEQUENCE [LARGE SCALE GENOMIC DNA]</scope>
    <source>
        <strain evidence="2 3">Comchoano-2</strain>
    </source>
</reference>
<dbReference type="Proteomes" id="UP001320768">
    <property type="component" value="Unassembled WGS sequence"/>
</dbReference>
<gene>
    <name evidence="2" type="ORF">MKS91_01815</name>
</gene>
<name>A0ABT1L4C2_9GAMM</name>
<keyword evidence="3" id="KW-1185">Reference proteome</keyword>
<dbReference type="Gene3D" id="3.40.50.1820">
    <property type="entry name" value="alpha/beta hydrolase"/>
    <property type="match status" value="1"/>
</dbReference>
<comment type="caution">
    <text evidence="2">The sequence shown here is derived from an EMBL/GenBank/DDBJ whole genome shotgun (WGS) entry which is preliminary data.</text>
</comment>
<dbReference type="InterPro" id="IPR029058">
    <property type="entry name" value="AB_hydrolase_fold"/>
</dbReference>
<sequence>MKQIQKTIAQFLFSKTDHWLEAFNASGTSLPARNLADYFSNTENISINNNDTKSVKKRKRKHATLQNDISCVYDVKFKNCYGENCSVKSHTWGAVPHHTAETTKHVIIFWGGGTSTEGMLSEIANFRKHTNLVVHTFNYPLINDNTGSIYSHDDLVTCSKAIINNLIEGDMKIKPQNTIFYGDCYGAAVAESVYQSYKDDDKIYFAGRVLSNTFTKFTSAAHRMIFCNIRGMLFTDPTTAVSFLVTAAIYALLSPILVFAHLFFMLLPLFGWETSPLKTANQQNDDLWITNRNQDTVLGSAKLADNLPQVGNSPSDWKSINSKLSISASPERRKRFSNQSPILLIYQT</sequence>
<organism evidence="2 3">
    <name type="scientific">Candidatus Synchoanobacter obligatus</name>
    <dbReference type="NCBI Taxonomy" id="2919597"/>
    <lineage>
        <taxon>Bacteria</taxon>
        <taxon>Pseudomonadati</taxon>
        <taxon>Pseudomonadota</taxon>
        <taxon>Gammaproteobacteria</taxon>
        <taxon>Candidatus Comchoanobacterales</taxon>
        <taxon>Candidatus Comchoanobacteraceae</taxon>
        <taxon>Candidatus Synchoanobacter</taxon>
    </lineage>
</organism>
<evidence type="ECO:0000313" key="2">
    <source>
        <dbReference type="EMBL" id="MCP8352027.1"/>
    </source>
</evidence>
<keyword evidence="1" id="KW-0812">Transmembrane</keyword>
<evidence type="ECO:0000256" key="1">
    <source>
        <dbReference type="SAM" id="Phobius"/>
    </source>
</evidence>
<keyword evidence="1" id="KW-1133">Transmembrane helix</keyword>
<keyword evidence="1" id="KW-0472">Membrane</keyword>
<accession>A0ABT1L4C2</accession>
<dbReference type="SUPFAM" id="SSF53474">
    <property type="entry name" value="alpha/beta-Hydrolases"/>
    <property type="match status" value="1"/>
</dbReference>
<evidence type="ECO:0008006" key="4">
    <source>
        <dbReference type="Google" id="ProtNLM"/>
    </source>
</evidence>
<dbReference type="RefSeq" id="WP_258569140.1">
    <property type="nucleotide sequence ID" value="NZ_JAKUDN010000002.1"/>
</dbReference>
<proteinExistence type="predicted"/>
<feature type="transmembrane region" description="Helical" evidence="1">
    <location>
        <begin position="247"/>
        <end position="270"/>
    </location>
</feature>
<evidence type="ECO:0000313" key="3">
    <source>
        <dbReference type="Proteomes" id="UP001320768"/>
    </source>
</evidence>
<protein>
    <recommendedName>
        <fullName evidence="4">Alpha/beta hydrolase family protein</fullName>
    </recommendedName>
</protein>